<dbReference type="Gene3D" id="4.10.520.10">
    <property type="entry name" value="IHF-like DNA-binding proteins"/>
    <property type="match status" value="1"/>
</dbReference>
<proteinExistence type="predicted"/>
<dbReference type="Pfam" id="PF18291">
    <property type="entry name" value="HU-HIG"/>
    <property type="match status" value="1"/>
</dbReference>
<dbReference type="GO" id="GO:0003677">
    <property type="term" value="F:DNA binding"/>
    <property type="evidence" value="ECO:0007669"/>
    <property type="project" value="InterPro"/>
</dbReference>
<feature type="domain" description="HU" evidence="1">
    <location>
        <begin position="1"/>
        <end position="121"/>
    </location>
</feature>
<dbReference type="SUPFAM" id="SSF47729">
    <property type="entry name" value="IHF-like DNA-binding proteins"/>
    <property type="match status" value="1"/>
</dbReference>
<sequence>MGIRYFRKKIKVNINGQTVDKFVADIQEETVLDFEDLAEIIEKKSTMSRGDIAGVLLEAESAIATMLLNGHPFNFGALGTFYPTIQAKACDTPEEITTKTIKRFYPLFKPSKFLKDKFKEAVFRLGDNKVREVKYKRKD</sequence>
<reference evidence="2" key="1">
    <citation type="submission" date="2019-08" db="EMBL/GenBank/DDBJ databases">
        <authorList>
            <person name="Kucharzyk K."/>
            <person name="Murdoch R.W."/>
            <person name="Higgins S."/>
            <person name="Loffler F."/>
        </authorList>
    </citation>
    <scope>NUCLEOTIDE SEQUENCE</scope>
</reference>
<dbReference type="AlphaFoldDB" id="A0A644TIA2"/>
<protein>
    <recommendedName>
        <fullName evidence="1">HU domain-containing protein</fullName>
    </recommendedName>
</protein>
<gene>
    <name evidence="2" type="ORF">SDC9_12307</name>
</gene>
<evidence type="ECO:0000313" key="2">
    <source>
        <dbReference type="EMBL" id="MPL66620.1"/>
    </source>
</evidence>
<dbReference type="InterPro" id="IPR010992">
    <property type="entry name" value="IHF-like_DNA-bd_dom_sf"/>
</dbReference>
<organism evidence="2">
    <name type="scientific">bioreactor metagenome</name>
    <dbReference type="NCBI Taxonomy" id="1076179"/>
    <lineage>
        <taxon>unclassified sequences</taxon>
        <taxon>metagenomes</taxon>
        <taxon>ecological metagenomes</taxon>
    </lineage>
</organism>
<dbReference type="EMBL" id="VSSQ01000033">
    <property type="protein sequence ID" value="MPL66620.1"/>
    <property type="molecule type" value="Genomic_DNA"/>
</dbReference>
<name>A0A644TIA2_9ZZZZ</name>
<comment type="caution">
    <text evidence="2">The sequence shown here is derived from an EMBL/GenBank/DDBJ whole genome shotgun (WGS) entry which is preliminary data.</text>
</comment>
<dbReference type="InterPro" id="IPR041607">
    <property type="entry name" value="HU-HIG"/>
</dbReference>
<evidence type="ECO:0000259" key="1">
    <source>
        <dbReference type="Pfam" id="PF18291"/>
    </source>
</evidence>
<accession>A0A644TIA2</accession>